<proteinExistence type="predicted"/>
<name>A0A919PK39_9ACTN</name>
<dbReference type="PANTHER" id="PTHR45615:SF80">
    <property type="entry name" value="GRIP DOMAIN-CONTAINING PROTEIN"/>
    <property type="match status" value="1"/>
</dbReference>
<evidence type="ECO:0000313" key="3">
    <source>
        <dbReference type="EMBL" id="GIG44972.1"/>
    </source>
</evidence>
<dbReference type="NCBIfam" id="TIGR02680">
    <property type="entry name" value="TIGR02680 family protein"/>
    <property type="match status" value="1"/>
</dbReference>
<dbReference type="SUPFAM" id="SSF52540">
    <property type="entry name" value="P-loop containing nucleoside triphosphate hydrolases"/>
    <property type="match status" value="1"/>
</dbReference>
<keyword evidence="1" id="KW-0175">Coiled coil</keyword>
<evidence type="ECO:0008006" key="5">
    <source>
        <dbReference type="Google" id="ProtNLM"/>
    </source>
</evidence>
<evidence type="ECO:0000313" key="4">
    <source>
        <dbReference type="Proteomes" id="UP000660611"/>
    </source>
</evidence>
<feature type="compositionally biased region" description="Basic and acidic residues" evidence="2">
    <location>
        <begin position="441"/>
        <end position="452"/>
    </location>
</feature>
<dbReference type="Proteomes" id="UP000660611">
    <property type="component" value="Unassembled WGS sequence"/>
</dbReference>
<feature type="region of interest" description="Disordered" evidence="2">
    <location>
        <begin position="479"/>
        <end position="517"/>
    </location>
</feature>
<sequence length="1386" mass="149850">MSDTFDGTPLRHHPHRWRLSRAGFVNVWHYYETTFDISGGRLILRGTNGSGKSRALEMLLPFLLDADRRNMGTGSSVRMEDLMNAGAGEQGNRLGYMWLELRRDPDPALDGGGEPQHLTLGALVRFAISTKEAKVWYFTTPLRVGDELPLLGRDRQPLSRRDLAELVTEERITDVAEKHRERVRAEVFGLTGQLGKERFDGLLKLLHTLRSPDVGNRIEEGRLPAILADALPPLSEDALTDAGQQLDGLTSTRADQERLEAAREQITTFLDVYRKYVTGVLSASLLSVKDRAAVVRQSAGDAARLAAAAEKLERGAADAQERTTALDEQVQQLDATLAALRESDAYRNASDLLQLTTVVRTLASTADKAFDHAAQLRDDEARRAREAGPVADDVASAVVALSDTVQRLQVLLPSIGIATHGLPTAVQVDRGPGPQPTDLVRTSREQDPERLARPAADTLTLVPADVGDIVEAARQVEPAAQARSAQAANRAADARRLRHERQRVDAAATKAGDAEQRAVEDEQAAEQAAEQRDDAAIALADAWHTWTTARATTDLLGTTDWPAHPILGAILADRTALCGDGRPAVTLPELDRAADDAVSEAEADVAAALSRLDDADRADAETVGRLTAERKQLLEAQDPEPQPPSWVRPSGGAALWRCLDFADGVDDQRRAGIEAALLASGLLVAEVDEDGRLTTADGQLLVSPTGGPATRPLSAVLTADPDGPVAPNAVAALIERIAFNDPGAGTWVGDDGRWGNGPLRGRHTVPAARHIGAAARAAARAARLAQIATELADLEAARELRDRDREQLRHRRLALRDLRRSAPRSMVLAQARAEYAAAVKQASRSAASAGTLRAEADRLVRAWAEQDREHRRVCAEFALPADEEPLLELRRRADKVVVGCADVGTGAAGVRQVLRRYASAVEAVADTAARRTDAEQDAGNAWETWRSEATRLDVLRDAVGAEADTVQRQEAQTEAALKQARTQLRAATETVQRLTREAATAAAEAGHALGRVRELREALAEDTAAVLQRLSQPGVIETAFTTRPESMFADTAPEVVETSAATLLAGLRRAKADENALLRAQQAFEQAISGSYDVSATVSAGIRLFELIDADGRRPLAQAAVEVEQQCEAGRAALTAREQQVFTDFVLGEVGEELRRRLGQATHLIAAMNGSLRSIRTSQGIGVRLTWKLSDDASGDIARIKELITTAAAVRTAMQDRELTALLSARVAAEAVQDPTAGYAIHLRGALDYRAWHTVEVFITGPEPGRERRISRRAKLSQGETRFVSYVTLFAAIDAYLSGLENPATSLRLILLDDAFAKVDEPTIAELLGLLVRLDVDFAMTGHALWGCVPQVPALDIYEICREEGTPAATAHVRWDGRNRQFLHTA</sequence>
<evidence type="ECO:0000256" key="1">
    <source>
        <dbReference type="SAM" id="Coils"/>
    </source>
</evidence>
<evidence type="ECO:0000256" key="2">
    <source>
        <dbReference type="SAM" id="MobiDB-lite"/>
    </source>
</evidence>
<dbReference type="EMBL" id="BONQ01000047">
    <property type="protein sequence ID" value="GIG44972.1"/>
    <property type="molecule type" value="Genomic_DNA"/>
</dbReference>
<comment type="caution">
    <text evidence="3">The sequence shown here is derived from an EMBL/GenBank/DDBJ whole genome shotgun (WGS) entry which is preliminary data.</text>
</comment>
<reference evidence="3" key="1">
    <citation type="submission" date="2021-01" db="EMBL/GenBank/DDBJ databases">
        <title>Whole genome shotgun sequence of Dactylosporangium siamense NBRC 106093.</title>
        <authorList>
            <person name="Komaki H."/>
            <person name="Tamura T."/>
        </authorList>
    </citation>
    <scope>NUCLEOTIDE SEQUENCE</scope>
    <source>
        <strain evidence="3">NBRC 106093</strain>
    </source>
</reference>
<keyword evidence="4" id="KW-1185">Reference proteome</keyword>
<protein>
    <recommendedName>
        <fullName evidence="5">TIGR02680 family protein</fullName>
    </recommendedName>
</protein>
<dbReference type="PANTHER" id="PTHR45615">
    <property type="entry name" value="MYOSIN HEAVY CHAIN, NON-MUSCLE"/>
    <property type="match status" value="1"/>
</dbReference>
<dbReference type="Pfam" id="PF13558">
    <property type="entry name" value="SbcC_Walker_B"/>
    <property type="match status" value="1"/>
</dbReference>
<feature type="compositionally biased region" description="Low complexity" evidence="2">
    <location>
        <begin position="479"/>
        <end position="491"/>
    </location>
</feature>
<gene>
    <name evidence="3" type="ORF">Dsi01nite_030130</name>
</gene>
<feature type="region of interest" description="Disordered" evidence="2">
    <location>
        <begin position="426"/>
        <end position="454"/>
    </location>
</feature>
<dbReference type="InterPro" id="IPR027417">
    <property type="entry name" value="P-loop_NTPase"/>
</dbReference>
<accession>A0A919PK39</accession>
<feature type="coiled-coil region" evidence="1">
    <location>
        <begin position="963"/>
        <end position="1004"/>
    </location>
</feature>
<feature type="coiled-coil region" evidence="1">
    <location>
        <begin position="302"/>
        <end position="336"/>
    </location>
</feature>
<organism evidence="3 4">
    <name type="scientific">Dactylosporangium siamense</name>
    <dbReference type="NCBI Taxonomy" id="685454"/>
    <lineage>
        <taxon>Bacteria</taxon>
        <taxon>Bacillati</taxon>
        <taxon>Actinomycetota</taxon>
        <taxon>Actinomycetes</taxon>
        <taxon>Micromonosporales</taxon>
        <taxon>Micromonosporaceae</taxon>
        <taxon>Dactylosporangium</taxon>
    </lineage>
</organism>
<dbReference type="RefSeq" id="WP_203846770.1">
    <property type="nucleotide sequence ID" value="NZ_BAAAVW010000007.1"/>
</dbReference>
<dbReference type="InterPro" id="IPR013496">
    <property type="entry name" value="CHP02680"/>
</dbReference>